<dbReference type="EMBL" id="CP019789">
    <property type="protein sequence ID" value="AQX30953.1"/>
    <property type="molecule type" value="Genomic_DNA"/>
</dbReference>
<protein>
    <submittedName>
        <fullName evidence="2">UDP-N-acetylmuramoyl-L-alanyl-D-glutamate--2, 6-diaminopimelate ligase</fullName>
        <ecNumber evidence="2">6.3.2.13</ecNumber>
    </submittedName>
</protein>
<dbReference type="Proteomes" id="UP000190811">
    <property type="component" value="Chromosome"/>
</dbReference>
<dbReference type="AlphaFoldDB" id="A0A1S6XRH6"/>
<organism evidence="2 3">
    <name type="scientific">Bartonella schoenbuchensis (strain DSM 13525 / NCTC 13165 / R1)</name>
    <dbReference type="NCBI Taxonomy" id="687861"/>
    <lineage>
        <taxon>Bacteria</taxon>
        <taxon>Pseudomonadati</taxon>
        <taxon>Pseudomonadota</taxon>
        <taxon>Alphaproteobacteria</taxon>
        <taxon>Hyphomicrobiales</taxon>
        <taxon>Bartonellaceae</taxon>
        <taxon>Bartonella</taxon>
    </lineage>
</organism>
<dbReference type="STRING" id="687861.BscR1v2_010260"/>
<dbReference type="Pfam" id="PF01225">
    <property type="entry name" value="Mur_ligase"/>
    <property type="match status" value="1"/>
</dbReference>
<dbReference type="SUPFAM" id="SSF63418">
    <property type="entry name" value="MurE/MurF N-terminal domain"/>
    <property type="match status" value="1"/>
</dbReference>
<evidence type="ECO:0000313" key="2">
    <source>
        <dbReference type="EMBL" id="AQX30953.1"/>
    </source>
</evidence>
<dbReference type="EC" id="6.3.2.13" evidence="2"/>
<keyword evidence="2" id="KW-0436">Ligase</keyword>
<proteinExistence type="predicted"/>
<name>A0A1S6XRH6_BARSR</name>
<dbReference type="InterPro" id="IPR000713">
    <property type="entry name" value="Mur_ligase_N"/>
</dbReference>
<reference evidence="3" key="1">
    <citation type="journal article" date="2017" name="Genome Biol. Evol.">
        <title>Evolutionary Dynamics of Pathoadaptation Revealed by Three Independent Acquisitions of the VirB/D4 Type IV Secretion System in Bartonella.</title>
        <authorList>
            <person name="Harms A."/>
            <person name="Segers F.H."/>
            <person name="Quebatte M."/>
            <person name="Mistl C."/>
            <person name="Manfredi P."/>
            <person name="Korner J."/>
            <person name="Chomel B.B."/>
            <person name="Kosoy M."/>
            <person name="Maruyama S."/>
            <person name="Engel P."/>
            <person name="Dehio C."/>
        </authorList>
    </citation>
    <scope>NUCLEOTIDE SEQUENCE [LARGE SCALE GENOMIC DNA]</scope>
    <source>
        <strain evidence="3">R1</strain>
    </source>
</reference>
<feature type="domain" description="Mur ligase N-terminal catalytic" evidence="1">
    <location>
        <begin position="20"/>
        <end position="65"/>
    </location>
</feature>
<evidence type="ECO:0000259" key="1">
    <source>
        <dbReference type="Pfam" id="PF01225"/>
    </source>
</evidence>
<accession>A0A1S6XRH6</accession>
<dbReference type="InterPro" id="IPR035911">
    <property type="entry name" value="MurE/MurF_N"/>
</dbReference>
<evidence type="ECO:0000313" key="3">
    <source>
        <dbReference type="Proteomes" id="UP000190811"/>
    </source>
</evidence>
<dbReference type="GO" id="GO:0008765">
    <property type="term" value="F:UDP-N-acetylmuramoylalanyl-D-glutamate-2,6-diaminopimelate ligase activity"/>
    <property type="evidence" value="ECO:0007669"/>
    <property type="project" value="UniProtKB-EC"/>
</dbReference>
<gene>
    <name evidence="2" type="ORF">BscR1v2_010260</name>
</gene>
<dbReference type="Gene3D" id="3.40.1390.10">
    <property type="entry name" value="MurE/MurF, N-terminal domain"/>
    <property type="match status" value="1"/>
</dbReference>
<sequence length="80" mass="8862">MFLGALFTECIEDNCLASIEITGISSDSRQVLPGYVFVALQGKQGDGRQYVNDAIKRGARVIVTDYNCALEGYMFRFCVL</sequence>